<dbReference type="CDD" id="cd15489">
    <property type="entry name" value="PHD_SF"/>
    <property type="match status" value="1"/>
</dbReference>
<reference evidence="9" key="2">
    <citation type="submission" date="2025-05" db="UniProtKB">
        <authorList>
            <consortium name="EnsemblMetazoa"/>
        </authorList>
    </citation>
    <scope>IDENTIFICATION</scope>
    <source>
        <strain evidence="9">Foshan</strain>
    </source>
</reference>
<dbReference type="PROSITE" id="PS50994">
    <property type="entry name" value="INTEGRASE"/>
    <property type="match status" value="1"/>
</dbReference>
<dbReference type="RefSeq" id="XP_062703653.1">
    <property type="nucleotide sequence ID" value="XM_062847669.1"/>
</dbReference>
<feature type="compositionally biased region" description="Polar residues" evidence="6">
    <location>
        <begin position="799"/>
        <end position="812"/>
    </location>
</feature>
<feature type="compositionally biased region" description="Polar residues" evidence="6">
    <location>
        <begin position="352"/>
        <end position="371"/>
    </location>
</feature>
<feature type="compositionally biased region" description="Basic and acidic residues" evidence="6">
    <location>
        <begin position="2244"/>
        <end position="2262"/>
    </location>
</feature>
<dbReference type="SUPFAM" id="SSF53098">
    <property type="entry name" value="Ribonuclease H-like"/>
    <property type="match status" value="1"/>
</dbReference>
<protein>
    <submittedName>
        <fullName evidence="9">Uncharacterized protein</fullName>
    </submittedName>
</protein>
<keyword evidence="3" id="KW-0862">Zinc</keyword>
<keyword evidence="5" id="KW-0175">Coiled coil</keyword>
<dbReference type="Pfam" id="PF05380">
    <property type="entry name" value="Peptidase_A17"/>
    <property type="match status" value="1"/>
</dbReference>
<dbReference type="InterPro" id="IPR036397">
    <property type="entry name" value="RNaseH_sf"/>
</dbReference>
<feature type="compositionally biased region" description="Polar residues" evidence="6">
    <location>
        <begin position="462"/>
        <end position="477"/>
    </location>
</feature>
<dbReference type="PANTHER" id="PTHR47331:SF1">
    <property type="entry name" value="GAG-LIKE PROTEIN"/>
    <property type="match status" value="1"/>
</dbReference>
<dbReference type="InterPro" id="IPR001965">
    <property type="entry name" value="Znf_PHD"/>
</dbReference>
<dbReference type="InterPro" id="IPR008042">
    <property type="entry name" value="Retrotrans_Pao"/>
</dbReference>
<dbReference type="InterPro" id="IPR019786">
    <property type="entry name" value="Zinc_finger_PHD-type_CS"/>
</dbReference>
<evidence type="ECO:0000256" key="6">
    <source>
        <dbReference type="SAM" id="MobiDB-lite"/>
    </source>
</evidence>
<feature type="compositionally biased region" description="Polar residues" evidence="6">
    <location>
        <begin position="2206"/>
        <end position="2217"/>
    </location>
</feature>
<dbReference type="InterPro" id="IPR005312">
    <property type="entry name" value="DUF1759"/>
</dbReference>
<feature type="coiled-coil region" evidence="5">
    <location>
        <begin position="83"/>
        <end position="124"/>
    </location>
</feature>
<sequence>MPTTTRAAAKATAGGSQDICERCKTPHHVAEMVACDQCRRWYHRACAEVAESFNGKWTCKDCTSIVTISGASISGRTSSTSRSTRVQLQLMRLEEEKRAQEKLIQEQQEQDRILQEKARAAKAALDKRYLDEKYALLLADAEDDDAGSHRSRRSRSSRNSQVREWVQGLDEAAGGNPVPQHVEDIFPPFTIGSEVNVPVGGMLAKYTGAVRKLTPNPSVVGTSGGNQQHSSRPASDWLADNVGTEGMSTTAGMKNPITASTPIRMECVGRQPTARSMVQTQSSLYVQPVVTQPVYTQSVFAQPMQPPPIRPKLVPRPPLPTFLFQEPISRPSADNVRSSLPPISESPLLQSRVGQCTQLPSSNSVPQQLHASRTLVPPPSQPSQVVQSSIDASIQLAEQISSMQLPPTTRASFSQLSSRQPHTLASAMCDELVEQSQPPSVLRESISYTPQPQYPSAPERLASQSPEHQTSSPVPLQQQSEPYAAQLRQMQVQQSMWGQFQQQLSARQVVPKDLPMFTGCPEEWPLFISSFCNSTTMCGYSQAENLMRLQKCLKGRALEAVRSNLLLPSSVPKVMETLETLFGSPERLVQSLLNKVRSVPTPKAERLESLVNFGLVVQNLVGHLKAANQQAHLSNPTLLQELVDKLPPHLRLDWALYKRSTGVVDLGTFCDYMSAITSAASDVAHFTDFDGSRGVGNEKPRKEKAYINAHVSAEPRRIEQHGKKVDTQERPCYVCQSVKHRIRDCNKFKSMSFGDRMKAVETHQLCLVCLVPHGKWSCKSTRTCGIGDCAKKHHPALHPSQQSAAKPTTSDCSGARSKSDAIVNVHRWNHHTTIFRVVPVVLHGKEVKISTFAFLDEGSSSTLIDQELADMLNLEGKRQPLCLTWTSKVSRHEADSRMVSLRISGNEDSESFPLVDVSTVRQLDLPVQTLQYDKLSRRYKYLAGLPVKSYEAAIPRILIGLDNTKLSLPIKIREGQHGGPVAAKTRLGWTVFGSTDGTKVDFRSPVLHICKSTEETDLHDLVKGYFAMENLGVSIAEGPEAAADRRAKDILRRTTIKRADGHYETGLLWRYDLVELPSSYGMAERRLLCLERKLRSNPELKESLERQISEYQVKGYAHKATPQELANSDPHRTWYLPLGVVTNPRKPGKVRIIWDAAAKANGVSLNDVLLKGPDLLTSLPGVLCRFRQREVAIAGDIREMYHQLKIRKEDCQAQRFLYRSDPSQKPDVFVMDVATFGSTCSPCSANFVKNKNALEWKTEHPEASAAVIENHYVDDYLDSRDTEQDMANLASDVRKIQAEAGFELRNWRSNSKKVLQSLGEDAAIQMKEFRVDKESQVERVLGMAWLPDVDMFVYFVKMPDDIERSDSTKVATKRSILRFVMSVFDPLGLISNLLVHGKVIIQDLWRAKVGWDDTIPAEIQHNWLRWIEHLSKLEKLQIPRCYFSGYDPDSLHSLQLHIFVDASESAFACAAYFRIVDRDLPRCALVASKTKVAPLKPLSIPRLELQAAVIGSRIAKSVAEYHTLSVSRRFFWSDSKTVLSWIGSDARKYRQYVAVRIGEILEETQPDEWHWVPTKHNVADEATKWGKGPTFHPDSRWFTGPDFLFQPEDKWPQQQIPVADTEEELRVVHVHRAKIIEPFIDCDRFSKWERILRATAYVYSFIGRYRDFGKQGVSRAKRELTQEDMQRAEKALWRLAQADAYAEEITILQKESDGHRPLKLDRSSSIRQLSPFLDEFGVIRMAGRTEASPLASYDAKFPVILPKQHRVTELLIDWYHRRFGHHSNETVVNEIRQRYHISTLRIVVRKVTKKCQWCTVNKALPVVPRMAPLPEARVTPFVRPFSMVGIDYFGPYIIKIGRSHVKRWVALFTCLVVRAVHLEVAASLSTESCKLALRRFIARRGAPLQIYSDHGTNFVGASRELANQVASLNRELAETFTDINTRWLFIPPSSPHMGGAWERMVRAVKTAMESINHSRAPSEEVFQTILCEAESMVNSRPLMYIPLETSDKEALTPNHFILLSSNGVKQPEKISTTEGESLRTGWNLCRYVLDQFWVRWIREYLPVLTRRTKWHDEAKPIREGDLVFVVGEPTRNRWPRGKVVKVIPGKDGRIRQADVQTSSGILRRPVVKLAVLNILPEGNSAAPEQHYGEEDVAGGVTPVGVAAKKLNRDVTELTDVPSTNSCASLPIDPSVFVAQATLSNWKAASFQSNNRNPSPTTMVDPGKDNQSHPKPDNQSKDNQIAIKTNRERQFRINSVSKEDSFHPRRPRRMHWQSSCPDWRDEK</sequence>
<dbReference type="InterPro" id="IPR011011">
    <property type="entry name" value="Znf_FYVE_PHD"/>
</dbReference>
<feature type="region of interest" description="Disordered" evidence="6">
    <location>
        <begin position="2206"/>
        <end position="2282"/>
    </location>
</feature>
<dbReference type="SUPFAM" id="SSF57903">
    <property type="entry name" value="FYVE/PHD zinc finger"/>
    <property type="match status" value="1"/>
</dbReference>
<dbReference type="CDD" id="cd22265">
    <property type="entry name" value="UDM1_RNF168"/>
    <property type="match status" value="1"/>
</dbReference>
<dbReference type="InterPro" id="IPR012337">
    <property type="entry name" value="RNaseH-like_sf"/>
</dbReference>
<dbReference type="PROSITE" id="PS01359">
    <property type="entry name" value="ZF_PHD_1"/>
    <property type="match status" value="1"/>
</dbReference>
<keyword evidence="10" id="KW-1185">Reference proteome</keyword>
<keyword evidence="2 4" id="KW-0863">Zinc-finger</keyword>
<evidence type="ECO:0000256" key="4">
    <source>
        <dbReference type="PROSITE-ProRule" id="PRU00146"/>
    </source>
</evidence>
<dbReference type="EnsemblMetazoa" id="AALFPA23_020975.R30942">
    <property type="protein sequence ID" value="AALFPA23_020975.P30942"/>
    <property type="gene ID" value="AALFPA23_020975"/>
</dbReference>
<dbReference type="Gene3D" id="3.30.420.10">
    <property type="entry name" value="Ribonuclease H-like superfamily/Ribonuclease H"/>
    <property type="match status" value="1"/>
</dbReference>
<evidence type="ECO:0000256" key="3">
    <source>
        <dbReference type="ARBA" id="ARBA00022833"/>
    </source>
</evidence>
<dbReference type="Pfam" id="PF18701">
    <property type="entry name" value="DUF5641"/>
    <property type="match status" value="1"/>
</dbReference>
<dbReference type="Pfam" id="PF03564">
    <property type="entry name" value="DUF1759"/>
    <property type="match status" value="1"/>
</dbReference>
<evidence type="ECO:0000256" key="1">
    <source>
        <dbReference type="ARBA" id="ARBA00022723"/>
    </source>
</evidence>
<feature type="region of interest" description="Disordered" evidence="6">
    <location>
        <begin position="794"/>
        <end position="813"/>
    </location>
</feature>
<organism evidence="9 10">
    <name type="scientific">Aedes albopictus</name>
    <name type="common">Asian tiger mosquito</name>
    <name type="synonym">Stegomyia albopicta</name>
    <dbReference type="NCBI Taxonomy" id="7160"/>
    <lineage>
        <taxon>Eukaryota</taxon>
        <taxon>Metazoa</taxon>
        <taxon>Ecdysozoa</taxon>
        <taxon>Arthropoda</taxon>
        <taxon>Hexapoda</taxon>
        <taxon>Insecta</taxon>
        <taxon>Pterygota</taxon>
        <taxon>Neoptera</taxon>
        <taxon>Endopterygota</taxon>
        <taxon>Diptera</taxon>
        <taxon>Nematocera</taxon>
        <taxon>Culicoidea</taxon>
        <taxon>Culicidae</taxon>
        <taxon>Culicinae</taxon>
        <taxon>Aedini</taxon>
        <taxon>Aedes</taxon>
        <taxon>Stegomyia</taxon>
    </lineage>
</organism>
<feature type="compositionally biased region" description="Low complexity" evidence="6">
    <location>
        <begin position="338"/>
        <end position="351"/>
    </location>
</feature>
<evidence type="ECO:0000256" key="5">
    <source>
        <dbReference type="SAM" id="Coils"/>
    </source>
</evidence>
<evidence type="ECO:0000256" key="2">
    <source>
        <dbReference type="ARBA" id="ARBA00022771"/>
    </source>
</evidence>
<feature type="region of interest" description="Disordered" evidence="6">
    <location>
        <begin position="218"/>
        <end position="256"/>
    </location>
</feature>
<proteinExistence type="predicted"/>
<dbReference type="SMART" id="SM00249">
    <property type="entry name" value="PHD"/>
    <property type="match status" value="1"/>
</dbReference>
<dbReference type="PANTHER" id="PTHR47331">
    <property type="entry name" value="PHD-TYPE DOMAIN-CONTAINING PROTEIN"/>
    <property type="match status" value="1"/>
</dbReference>
<evidence type="ECO:0000259" key="7">
    <source>
        <dbReference type="PROSITE" id="PS50016"/>
    </source>
</evidence>
<feature type="compositionally biased region" description="Basic and acidic residues" evidence="6">
    <location>
        <begin position="2221"/>
        <end position="2235"/>
    </location>
</feature>
<keyword evidence="1" id="KW-0479">Metal-binding</keyword>
<evidence type="ECO:0000313" key="9">
    <source>
        <dbReference type="EnsemblMetazoa" id="AALFPA23_020975.P30942"/>
    </source>
</evidence>
<accession>A0ABM1ZRE0</accession>
<feature type="region of interest" description="Disordered" evidence="6">
    <location>
        <begin position="324"/>
        <end position="389"/>
    </location>
</feature>
<dbReference type="InterPro" id="IPR013083">
    <property type="entry name" value="Znf_RING/FYVE/PHD"/>
</dbReference>
<dbReference type="SUPFAM" id="SSF56672">
    <property type="entry name" value="DNA/RNA polymerases"/>
    <property type="match status" value="1"/>
</dbReference>
<dbReference type="InterPro" id="IPR001584">
    <property type="entry name" value="Integrase_cat-core"/>
</dbReference>
<dbReference type="Proteomes" id="UP000069940">
    <property type="component" value="Unassembled WGS sequence"/>
</dbReference>
<dbReference type="InterPro" id="IPR019787">
    <property type="entry name" value="Znf_PHD-finger"/>
</dbReference>
<dbReference type="GeneID" id="134286100"/>
<feature type="region of interest" description="Disordered" evidence="6">
    <location>
        <begin position="435"/>
        <end position="477"/>
    </location>
</feature>
<name>A0ABM1ZRE0_AEDAL</name>
<feature type="compositionally biased region" description="Polar residues" evidence="6">
    <location>
        <begin position="218"/>
        <end position="233"/>
    </location>
</feature>
<dbReference type="Pfam" id="PF00628">
    <property type="entry name" value="PHD"/>
    <property type="match status" value="1"/>
</dbReference>
<dbReference type="CDD" id="cd01644">
    <property type="entry name" value="RT_pepA17"/>
    <property type="match status" value="1"/>
</dbReference>
<dbReference type="InterPro" id="IPR043502">
    <property type="entry name" value="DNA/RNA_pol_sf"/>
</dbReference>
<evidence type="ECO:0000259" key="8">
    <source>
        <dbReference type="PROSITE" id="PS50994"/>
    </source>
</evidence>
<dbReference type="InterPro" id="IPR040676">
    <property type="entry name" value="DUF5641"/>
</dbReference>
<evidence type="ECO:0000313" key="10">
    <source>
        <dbReference type="Proteomes" id="UP000069940"/>
    </source>
</evidence>
<feature type="domain" description="Integrase catalytic" evidence="8">
    <location>
        <begin position="1836"/>
        <end position="2021"/>
    </location>
</feature>
<dbReference type="PROSITE" id="PS50016">
    <property type="entry name" value="ZF_PHD_2"/>
    <property type="match status" value="1"/>
</dbReference>
<feature type="compositionally biased region" description="Polar residues" evidence="6">
    <location>
        <begin position="246"/>
        <end position="256"/>
    </location>
</feature>
<dbReference type="Gene3D" id="3.30.40.10">
    <property type="entry name" value="Zinc/RING finger domain, C3HC4 (zinc finger)"/>
    <property type="match status" value="1"/>
</dbReference>
<feature type="domain" description="PHD-type" evidence="7">
    <location>
        <begin position="17"/>
        <end position="65"/>
    </location>
</feature>
<reference evidence="10" key="1">
    <citation type="journal article" date="2015" name="Proc. Natl. Acad. Sci. U.S.A.">
        <title>Genome sequence of the Asian Tiger mosquito, Aedes albopictus, reveals insights into its biology, genetics, and evolution.</title>
        <authorList>
            <person name="Chen X.G."/>
            <person name="Jiang X."/>
            <person name="Gu J."/>
            <person name="Xu M."/>
            <person name="Wu Y."/>
            <person name="Deng Y."/>
            <person name="Zhang C."/>
            <person name="Bonizzoni M."/>
            <person name="Dermauw W."/>
            <person name="Vontas J."/>
            <person name="Armbruster P."/>
            <person name="Huang X."/>
            <person name="Yang Y."/>
            <person name="Zhang H."/>
            <person name="He W."/>
            <person name="Peng H."/>
            <person name="Liu Y."/>
            <person name="Wu K."/>
            <person name="Chen J."/>
            <person name="Lirakis M."/>
            <person name="Topalis P."/>
            <person name="Van Leeuwen T."/>
            <person name="Hall A.B."/>
            <person name="Jiang X."/>
            <person name="Thorpe C."/>
            <person name="Mueller R.L."/>
            <person name="Sun C."/>
            <person name="Waterhouse R.M."/>
            <person name="Yan G."/>
            <person name="Tu Z.J."/>
            <person name="Fang X."/>
            <person name="James A.A."/>
        </authorList>
    </citation>
    <scope>NUCLEOTIDE SEQUENCE [LARGE SCALE GENOMIC DNA]</scope>
    <source>
        <strain evidence="10">Foshan</strain>
    </source>
</reference>
<feature type="region of interest" description="Disordered" evidence="6">
    <location>
        <begin position="143"/>
        <end position="163"/>
    </location>
</feature>